<dbReference type="PANTHER" id="PTHR37171:SF1">
    <property type="entry name" value="SERINE_THREONINE-PROTEIN KINASE YRZF-RELATED"/>
    <property type="match status" value="1"/>
</dbReference>
<dbReference type="InterPro" id="IPR011009">
    <property type="entry name" value="Kinase-like_dom_sf"/>
</dbReference>
<gene>
    <name evidence="3" type="ORF">WJX75_004828</name>
</gene>
<feature type="binding site" evidence="1">
    <location>
        <position position="268"/>
    </location>
    <ligand>
        <name>ATP</name>
        <dbReference type="ChEBI" id="CHEBI:30616"/>
    </ligand>
</feature>
<dbReference type="EMBL" id="JALJOT010000015">
    <property type="protein sequence ID" value="KAK9902749.1"/>
    <property type="molecule type" value="Genomic_DNA"/>
</dbReference>
<keyword evidence="4" id="KW-1185">Reference proteome</keyword>
<dbReference type="InterPro" id="IPR052396">
    <property type="entry name" value="Meiotic_Drive_Suppr_Kinase"/>
</dbReference>
<comment type="caution">
    <text evidence="3">The sequence shown here is derived from an EMBL/GenBank/DDBJ whole genome shotgun (WGS) entry which is preliminary data.</text>
</comment>
<dbReference type="InterPro" id="IPR017441">
    <property type="entry name" value="Protein_kinase_ATP_BS"/>
</dbReference>
<organism evidence="3 4">
    <name type="scientific">Coccomyxa subellipsoidea</name>
    <dbReference type="NCBI Taxonomy" id="248742"/>
    <lineage>
        <taxon>Eukaryota</taxon>
        <taxon>Viridiplantae</taxon>
        <taxon>Chlorophyta</taxon>
        <taxon>core chlorophytes</taxon>
        <taxon>Trebouxiophyceae</taxon>
        <taxon>Trebouxiophyceae incertae sedis</taxon>
        <taxon>Coccomyxaceae</taxon>
        <taxon>Coccomyxa</taxon>
    </lineage>
</organism>
<evidence type="ECO:0000313" key="4">
    <source>
        <dbReference type="Proteomes" id="UP001491310"/>
    </source>
</evidence>
<keyword evidence="1" id="KW-0547">Nucleotide-binding</keyword>
<proteinExistence type="predicted"/>
<accession>A0ABR2YCY8</accession>
<dbReference type="Proteomes" id="UP001491310">
    <property type="component" value="Unassembled WGS sequence"/>
</dbReference>
<dbReference type="PANTHER" id="PTHR37171">
    <property type="entry name" value="SERINE/THREONINE-PROTEIN KINASE YRZF-RELATED"/>
    <property type="match status" value="1"/>
</dbReference>
<dbReference type="InterPro" id="IPR008266">
    <property type="entry name" value="Tyr_kinase_AS"/>
</dbReference>
<protein>
    <recommendedName>
        <fullName evidence="5">Non-specific serine/threonine protein kinase</fullName>
    </recommendedName>
</protein>
<evidence type="ECO:0008006" key="5">
    <source>
        <dbReference type="Google" id="ProtNLM"/>
    </source>
</evidence>
<feature type="region of interest" description="Disordered" evidence="2">
    <location>
        <begin position="184"/>
        <end position="208"/>
    </location>
</feature>
<evidence type="ECO:0000313" key="3">
    <source>
        <dbReference type="EMBL" id="KAK9902749.1"/>
    </source>
</evidence>
<feature type="compositionally biased region" description="Polar residues" evidence="2">
    <location>
        <begin position="184"/>
        <end position="194"/>
    </location>
</feature>
<dbReference type="Gene3D" id="1.10.510.10">
    <property type="entry name" value="Transferase(Phosphotransferase) domain 1"/>
    <property type="match status" value="1"/>
</dbReference>
<sequence length="377" mass="41681">MLRPAFEGVKGFWRVVARRTGRVKGATDTQFPKVKPTPQLAPTLLTMRIACMQRSQGRSIVELKRIEQLLLVPMCSDALTKYVIGVIEQWNEYASTNGILFGFIFNGMFLWAIKADGNNNIELSRAYRYNATNPTVLQVVDCVTYKALREKGVGHPWVTRKGHPRSKLSVWAPSASGRMETVSASLPQRSSTDQVAAKPPAATTGVTQQDPCAMNVDQRIGPFDKESIDLELTAANLKRDYIYGVLGRGAFGAAFMVRLPSGLQVALKLAPSGVPKLLLAGPMLAFWAGYGIGTAVLPGRRLQLGDRDLLPTARAIVQRIHAKGIIHGDLRKENFVVMQRGSERSISLIDFSHCRFTTDASAQWLELWELERLFDAL</sequence>
<dbReference type="Pfam" id="PF06293">
    <property type="entry name" value="Kdo"/>
    <property type="match status" value="1"/>
</dbReference>
<dbReference type="PROSITE" id="PS00109">
    <property type="entry name" value="PROTEIN_KINASE_TYR"/>
    <property type="match status" value="1"/>
</dbReference>
<keyword evidence="1" id="KW-0067">ATP-binding</keyword>
<evidence type="ECO:0000256" key="2">
    <source>
        <dbReference type="SAM" id="MobiDB-lite"/>
    </source>
</evidence>
<dbReference type="PROSITE" id="PS00107">
    <property type="entry name" value="PROTEIN_KINASE_ATP"/>
    <property type="match status" value="1"/>
</dbReference>
<dbReference type="SUPFAM" id="SSF56112">
    <property type="entry name" value="Protein kinase-like (PK-like)"/>
    <property type="match status" value="1"/>
</dbReference>
<reference evidence="3 4" key="1">
    <citation type="journal article" date="2024" name="Nat. Commun.">
        <title>Phylogenomics reveals the evolutionary origins of lichenization in chlorophyte algae.</title>
        <authorList>
            <person name="Puginier C."/>
            <person name="Libourel C."/>
            <person name="Otte J."/>
            <person name="Skaloud P."/>
            <person name="Haon M."/>
            <person name="Grisel S."/>
            <person name="Petersen M."/>
            <person name="Berrin J.G."/>
            <person name="Delaux P.M."/>
            <person name="Dal Grande F."/>
            <person name="Keller J."/>
        </authorList>
    </citation>
    <scope>NUCLEOTIDE SEQUENCE [LARGE SCALE GENOMIC DNA]</scope>
    <source>
        <strain evidence="3 4">SAG 216-7</strain>
    </source>
</reference>
<evidence type="ECO:0000256" key="1">
    <source>
        <dbReference type="PROSITE-ProRule" id="PRU10141"/>
    </source>
</evidence>
<name>A0ABR2YCY8_9CHLO</name>